<keyword evidence="3" id="KW-0597">Phosphoprotein</keyword>
<dbReference type="GO" id="GO:0000155">
    <property type="term" value="F:phosphorelay sensor kinase activity"/>
    <property type="evidence" value="ECO:0007669"/>
    <property type="project" value="InterPro"/>
</dbReference>
<dbReference type="FunFam" id="3.30.565.10:FF:000030">
    <property type="entry name" value="Ethylene receptor 1"/>
    <property type="match status" value="1"/>
</dbReference>
<dbReference type="InterPro" id="IPR036097">
    <property type="entry name" value="HisK_dim/P_sf"/>
</dbReference>
<evidence type="ECO:0000313" key="9">
    <source>
        <dbReference type="Proteomes" id="UP000615026"/>
    </source>
</evidence>
<dbReference type="CDD" id="cd16922">
    <property type="entry name" value="HATPase_EvgS-ArcB-TorS-like"/>
    <property type="match status" value="1"/>
</dbReference>
<dbReference type="InterPro" id="IPR036890">
    <property type="entry name" value="HATPase_C_sf"/>
</dbReference>
<evidence type="ECO:0000256" key="5">
    <source>
        <dbReference type="ARBA" id="ARBA00022777"/>
    </source>
</evidence>
<comment type="catalytic activity">
    <reaction evidence="1">
        <text>ATP + protein L-histidine = ADP + protein N-phospho-L-histidine.</text>
        <dbReference type="EC" id="2.7.13.3"/>
    </reaction>
</comment>
<dbReference type="SUPFAM" id="SSF47384">
    <property type="entry name" value="Homodimeric domain of signal transducing histidine kinase"/>
    <property type="match status" value="1"/>
</dbReference>
<evidence type="ECO:0000256" key="4">
    <source>
        <dbReference type="ARBA" id="ARBA00022679"/>
    </source>
</evidence>
<dbReference type="AlphaFoldDB" id="A0A928WZ52"/>
<evidence type="ECO:0000256" key="3">
    <source>
        <dbReference type="ARBA" id="ARBA00022553"/>
    </source>
</evidence>
<organism evidence="8 9">
    <name type="scientific">Leptolyngbya cf. ectocarpi LEGE 11479</name>
    <dbReference type="NCBI Taxonomy" id="1828722"/>
    <lineage>
        <taxon>Bacteria</taxon>
        <taxon>Bacillati</taxon>
        <taxon>Cyanobacteriota</taxon>
        <taxon>Cyanophyceae</taxon>
        <taxon>Leptolyngbyales</taxon>
        <taxon>Leptolyngbyaceae</taxon>
        <taxon>Leptolyngbya group</taxon>
        <taxon>Leptolyngbya</taxon>
    </lineage>
</organism>
<dbReference type="Gene3D" id="1.10.287.130">
    <property type="match status" value="1"/>
</dbReference>
<accession>A0A928WZ52</accession>
<dbReference type="SMART" id="SM00387">
    <property type="entry name" value="HATPase_c"/>
    <property type="match status" value="1"/>
</dbReference>
<dbReference type="InterPro" id="IPR004358">
    <property type="entry name" value="Sig_transdc_His_kin-like_C"/>
</dbReference>
<dbReference type="PANTHER" id="PTHR43711:SF26">
    <property type="entry name" value="SENSOR HISTIDINE KINASE RCSC"/>
    <property type="match status" value="1"/>
</dbReference>
<dbReference type="RefSeq" id="WP_193991651.1">
    <property type="nucleotide sequence ID" value="NZ_JADEXP010000029.1"/>
</dbReference>
<dbReference type="Gene3D" id="3.30.565.10">
    <property type="entry name" value="Histidine kinase-like ATPase, C-terminal domain"/>
    <property type="match status" value="1"/>
</dbReference>
<dbReference type="PROSITE" id="PS50109">
    <property type="entry name" value="HIS_KIN"/>
    <property type="match status" value="1"/>
</dbReference>
<evidence type="ECO:0000256" key="1">
    <source>
        <dbReference type="ARBA" id="ARBA00000085"/>
    </source>
</evidence>
<dbReference type="InterPro" id="IPR003594">
    <property type="entry name" value="HATPase_dom"/>
</dbReference>
<reference evidence="8" key="1">
    <citation type="submission" date="2020-10" db="EMBL/GenBank/DDBJ databases">
        <authorList>
            <person name="Castelo-Branco R."/>
            <person name="Eusebio N."/>
            <person name="Adriana R."/>
            <person name="Vieira A."/>
            <person name="Brugerolle De Fraissinette N."/>
            <person name="Rezende De Castro R."/>
            <person name="Schneider M.P."/>
            <person name="Vasconcelos V."/>
            <person name="Leao P.N."/>
        </authorList>
    </citation>
    <scope>NUCLEOTIDE SEQUENCE</scope>
    <source>
        <strain evidence="8">LEGE 11479</strain>
    </source>
</reference>
<dbReference type="PRINTS" id="PR00344">
    <property type="entry name" value="BCTRLSENSOR"/>
</dbReference>
<dbReference type="SUPFAM" id="SSF55874">
    <property type="entry name" value="ATPase domain of HSP90 chaperone/DNA topoisomerase II/histidine kinase"/>
    <property type="match status" value="1"/>
</dbReference>
<dbReference type="EC" id="2.7.13.3" evidence="2"/>
<evidence type="ECO:0000256" key="2">
    <source>
        <dbReference type="ARBA" id="ARBA00012438"/>
    </source>
</evidence>
<feature type="domain" description="Histidine kinase" evidence="7">
    <location>
        <begin position="411"/>
        <end position="644"/>
    </location>
</feature>
<dbReference type="EMBL" id="JADEXP010000029">
    <property type="protein sequence ID" value="MBE9066135.1"/>
    <property type="molecule type" value="Genomic_DNA"/>
</dbReference>
<protein>
    <recommendedName>
        <fullName evidence="2">histidine kinase</fullName>
        <ecNumber evidence="2">2.7.13.3</ecNumber>
    </recommendedName>
</protein>
<dbReference type="InterPro" id="IPR003661">
    <property type="entry name" value="HisK_dim/P_dom"/>
</dbReference>
<dbReference type="Gene3D" id="3.30.450.20">
    <property type="entry name" value="PAS domain"/>
    <property type="match status" value="1"/>
</dbReference>
<sequence>MAKRPLSFRRLLILRILLLSTPVLLLGQAITLRKARSSLLETARQNLTSSAINKATGLQDSVRAVESELLLLADSQALKTGDLNAVAGALSRYSKVASHRVGCLELTEAKTGTVVSTTCKTPLLPTPLQLPWQQTPNGNSDFYLVDLDSPKQSSPDALSDALSTGTVEPRMHPSLLDLTVATPIYEPTGKLRYTLSAQLGFTQLEDTNPRSLVGKTVIIDPNGIVVTHPNPELVGLSVDDLNGADRFESIISSIRVGNKDTLHLFSLLETGDEWLAGYSGAELPISTGQTQTWNVLAVTPIDQALHALGEIRMILFLLTLGLLGANALLALYVARSLSLPVERLIHYTQQVQDLSSGVKAAPPNRSIWELDYLGKVLERMLRRLEGGAQELRQAWENAQMANQLKNEFLANTSHELRTPLNAIIGCIRLVRDDCCDDREEELEFLERADNAAIHLLKIINDILDIAKIESGTVSLDLETLNLDDIVHDVLDMQALQIQQKGLTLHRPKKSDPIWVKGDGDKLKQVLLNIVYNAVKFTHEGSISATIDVVKAGDASEQDDSTAIPAPRVSVTIQDTGIGIEPKDQQKLFHPFVMVDGTHTRSYEGTGLGLAISKNFMKLMGGSIGLHSAGVNQGTAVTVVLPLLANHGELDQAEPSGDGTEATEQILVGHKVEG</sequence>
<keyword evidence="4" id="KW-0808">Transferase</keyword>
<evidence type="ECO:0000256" key="6">
    <source>
        <dbReference type="ARBA" id="ARBA00023012"/>
    </source>
</evidence>
<evidence type="ECO:0000313" key="8">
    <source>
        <dbReference type="EMBL" id="MBE9066135.1"/>
    </source>
</evidence>
<dbReference type="Proteomes" id="UP000615026">
    <property type="component" value="Unassembled WGS sequence"/>
</dbReference>
<dbReference type="Pfam" id="PF02518">
    <property type="entry name" value="HATPase_c"/>
    <property type="match status" value="1"/>
</dbReference>
<gene>
    <name evidence="8" type="ORF">IQ260_05675</name>
</gene>
<dbReference type="SMART" id="SM00388">
    <property type="entry name" value="HisKA"/>
    <property type="match status" value="1"/>
</dbReference>
<keyword evidence="6" id="KW-0902">Two-component regulatory system</keyword>
<dbReference type="InterPro" id="IPR005467">
    <property type="entry name" value="His_kinase_dom"/>
</dbReference>
<dbReference type="Pfam" id="PF00512">
    <property type="entry name" value="HisKA"/>
    <property type="match status" value="1"/>
</dbReference>
<keyword evidence="9" id="KW-1185">Reference proteome</keyword>
<name>A0A928WZ52_LEPEC</name>
<keyword evidence="5 8" id="KW-0418">Kinase</keyword>
<evidence type="ECO:0000259" key="7">
    <source>
        <dbReference type="PROSITE" id="PS50109"/>
    </source>
</evidence>
<dbReference type="InterPro" id="IPR050736">
    <property type="entry name" value="Sensor_HK_Regulatory"/>
</dbReference>
<proteinExistence type="predicted"/>
<comment type="caution">
    <text evidence="8">The sequence shown here is derived from an EMBL/GenBank/DDBJ whole genome shotgun (WGS) entry which is preliminary data.</text>
</comment>
<dbReference type="CDD" id="cd00082">
    <property type="entry name" value="HisKA"/>
    <property type="match status" value="1"/>
</dbReference>
<dbReference type="PANTHER" id="PTHR43711">
    <property type="entry name" value="TWO-COMPONENT HISTIDINE KINASE"/>
    <property type="match status" value="1"/>
</dbReference>